<dbReference type="RefSeq" id="WP_092283879.1">
    <property type="nucleotide sequence ID" value="NZ_LT629763.1"/>
</dbReference>
<dbReference type="EMBL" id="LT629763">
    <property type="protein sequence ID" value="SDR90682.1"/>
    <property type="molecule type" value="Genomic_DNA"/>
</dbReference>
<evidence type="ECO:0000256" key="8">
    <source>
        <dbReference type="SAM" id="Phobius"/>
    </source>
</evidence>
<dbReference type="GO" id="GO:0005886">
    <property type="term" value="C:plasma membrane"/>
    <property type="evidence" value="ECO:0007669"/>
    <property type="project" value="UniProtKB-SubCell"/>
</dbReference>
<comment type="similarity">
    <text evidence="2">Belongs to the UPF0283 family.</text>
</comment>
<proteinExistence type="inferred from homology"/>
<evidence type="ECO:0000256" key="3">
    <source>
        <dbReference type="ARBA" id="ARBA00022475"/>
    </source>
</evidence>
<evidence type="ECO:0000313" key="9">
    <source>
        <dbReference type="EMBL" id="SDR90682.1"/>
    </source>
</evidence>
<evidence type="ECO:0000313" key="10">
    <source>
        <dbReference type="Proteomes" id="UP000243413"/>
    </source>
</evidence>
<dbReference type="OrthoDB" id="958025at2"/>
<keyword evidence="5 8" id="KW-0812">Transmembrane</keyword>
<evidence type="ECO:0000256" key="1">
    <source>
        <dbReference type="ARBA" id="ARBA00004429"/>
    </source>
</evidence>
<feature type="transmembrane region" description="Helical" evidence="8">
    <location>
        <begin position="65"/>
        <end position="84"/>
    </location>
</feature>
<organism evidence="9 10">
    <name type="scientific">Halopseudomonas sabulinigri</name>
    <dbReference type="NCBI Taxonomy" id="472181"/>
    <lineage>
        <taxon>Bacteria</taxon>
        <taxon>Pseudomonadati</taxon>
        <taxon>Pseudomonadota</taxon>
        <taxon>Gammaproteobacteria</taxon>
        <taxon>Pseudomonadales</taxon>
        <taxon>Pseudomonadaceae</taxon>
        <taxon>Halopseudomonas</taxon>
    </lineage>
</organism>
<gene>
    <name evidence="9" type="ORF">SAMN05216271_0703</name>
</gene>
<evidence type="ECO:0000256" key="4">
    <source>
        <dbReference type="ARBA" id="ARBA00022519"/>
    </source>
</evidence>
<dbReference type="InterPro" id="IPR021147">
    <property type="entry name" value="DUF697"/>
</dbReference>
<evidence type="ECO:0000256" key="2">
    <source>
        <dbReference type="ARBA" id="ARBA00008255"/>
    </source>
</evidence>
<reference evidence="10" key="1">
    <citation type="submission" date="2016-10" db="EMBL/GenBank/DDBJ databases">
        <authorList>
            <person name="Varghese N."/>
            <person name="Submissions S."/>
        </authorList>
    </citation>
    <scope>NUCLEOTIDE SEQUENCE [LARGE SCALE GENOMIC DNA]</scope>
    <source>
        <strain evidence="10">JCM 14963</strain>
    </source>
</reference>
<dbReference type="Proteomes" id="UP000243413">
    <property type="component" value="Chromosome I"/>
</dbReference>
<dbReference type="Pfam" id="PF05128">
    <property type="entry name" value="DUF697"/>
    <property type="match status" value="1"/>
</dbReference>
<dbReference type="PANTHER" id="PTHR39342:SF1">
    <property type="entry name" value="UPF0283 MEMBRANE PROTEIN YCJF"/>
    <property type="match status" value="1"/>
</dbReference>
<keyword evidence="6 8" id="KW-1133">Transmembrane helix</keyword>
<feature type="transmembrane region" description="Helical" evidence="8">
    <location>
        <begin position="90"/>
        <end position="111"/>
    </location>
</feature>
<sequence>MSDDNKTRILDTWELPSEEADRRVTELLGEVDESQLQAHRANEVPLPGTLNAPPPSRWPSRLLKLAVMVVVGGAAVEWGQWAWASWHWHPVAGALVGGLGALLGGAGLFALRDLRRQRHRLSDLEQLRSEMQAALRDPRQRLALDWLDRLAGVYAGTPLAARLQAACADLDAAHEADEVCRRLNLQFYQGIDQQARQIVRNEAVGTGVLVASSPWVSVDLLLVVWRNIRMMQRVAVCYGLPIGRLSRWRLARHVLRNIALAGGTEMAMGAFSDSLLSGLLEKLAARVGQGMGIGLYSARLGHFTLDLCRAVPLSETSALLEDNKGIIRTMKERLGRTTDDRL</sequence>
<keyword evidence="3" id="KW-1003">Cell membrane</keyword>
<evidence type="ECO:0000256" key="6">
    <source>
        <dbReference type="ARBA" id="ARBA00022989"/>
    </source>
</evidence>
<protein>
    <submittedName>
        <fullName evidence="9">Putative membrane protein</fullName>
    </submittedName>
</protein>
<dbReference type="AlphaFoldDB" id="A0A1H1MVP0"/>
<dbReference type="PANTHER" id="PTHR39342">
    <property type="entry name" value="UPF0283 MEMBRANE PROTEIN YCJF"/>
    <property type="match status" value="1"/>
</dbReference>
<dbReference type="InterPro" id="IPR006507">
    <property type="entry name" value="UPF0283"/>
</dbReference>
<name>A0A1H1MVP0_9GAMM</name>
<accession>A0A1H1MVP0</accession>
<evidence type="ECO:0000256" key="5">
    <source>
        <dbReference type="ARBA" id="ARBA00022692"/>
    </source>
</evidence>
<evidence type="ECO:0000256" key="7">
    <source>
        <dbReference type="ARBA" id="ARBA00023136"/>
    </source>
</evidence>
<keyword evidence="7 8" id="KW-0472">Membrane</keyword>
<comment type="subcellular location">
    <subcellularLocation>
        <location evidence="1">Cell inner membrane</location>
        <topology evidence="1">Multi-pass membrane protein</topology>
    </subcellularLocation>
</comment>
<dbReference type="STRING" id="472181.SAMN05216271_0703"/>
<dbReference type="NCBIfam" id="TIGR01620">
    <property type="entry name" value="hyp_HI0043"/>
    <property type="match status" value="1"/>
</dbReference>
<keyword evidence="4" id="KW-0997">Cell inner membrane</keyword>